<dbReference type="Gramene" id="Os06t0714366-00">
    <property type="protein sequence ID" value="Os06t0714366-00"/>
    <property type="gene ID" value="Os06g0714366"/>
</dbReference>
<evidence type="ECO:0000313" key="3">
    <source>
        <dbReference type="EMBL" id="BAS99481.1"/>
    </source>
</evidence>
<organism evidence="3 4">
    <name type="scientific">Oryza sativa subsp. japonica</name>
    <name type="common">Rice</name>
    <dbReference type="NCBI Taxonomy" id="39947"/>
    <lineage>
        <taxon>Eukaryota</taxon>
        <taxon>Viridiplantae</taxon>
        <taxon>Streptophyta</taxon>
        <taxon>Embryophyta</taxon>
        <taxon>Tracheophyta</taxon>
        <taxon>Spermatophyta</taxon>
        <taxon>Magnoliopsida</taxon>
        <taxon>Liliopsida</taxon>
        <taxon>Poales</taxon>
        <taxon>Poaceae</taxon>
        <taxon>BOP clade</taxon>
        <taxon>Oryzoideae</taxon>
        <taxon>Oryzeae</taxon>
        <taxon>Oryzinae</taxon>
        <taxon>Oryza</taxon>
        <taxon>Oryza sativa</taxon>
    </lineage>
</organism>
<feature type="compositionally biased region" description="Basic residues" evidence="1">
    <location>
        <begin position="74"/>
        <end position="99"/>
    </location>
</feature>
<keyword evidence="2" id="KW-0732">Signal</keyword>
<sequence length="99" mass="10824">MGAAVVVLLVVDDALDAAEVVDAAGDGDGALLLEPELLLGLLEEPHEQRVLQITHRHHEPLSLRSSSAAAHAAGPHHPHRHAPLRRHPSPRRRAPRRRR</sequence>
<feature type="compositionally biased region" description="Low complexity" evidence="1">
    <location>
        <begin position="62"/>
        <end position="73"/>
    </location>
</feature>
<name>A0A0N7KMQ6_ORYSJ</name>
<reference evidence="4" key="1">
    <citation type="journal article" date="2005" name="Nature">
        <title>The map-based sequence of the rice genome.</title>
        <authorList>
            <consortium name="International rice genome sequencing project (IRGSP)"/>
            <person name="Matsumoto T."/>
            <person name="Wu J."/>
            <person name="Kanamori H."/>
            <person name="Katayose Y."/>
            <person name="Fujisawa M."/>
            <person name="Namiki N."/>
            <person name="Mizuno H."/>
            <person name="Yamamoto K."/>
            <person name="Antonio B.A."/>
            <person name="Baba T."/>
            <person name="Sakata K."/>
            <person name="Nagamura Y."/>
            <person name="Aoki H."/>
            <person name="Arikawa K."/>
            <person name="Arita K."/>
            <person name="Bito T."/>
            <person name="Chiden Y."/>
            <person name="Fujitsuka N."/>
            <person name="Fukunaka R."/>
            <person name="Hamada M."/>
            <person name="Harada C."/>
            <person name="Hayashi A."/>
            <person name="Hijishita S."/>
            <person name="Honda M."/>
            <person name="Hosokawa S."/>
            <person name="Ichikawa Y."/>
            <person name="Idonuma A."/>
            <person name="Iijima M."/>
            <person name="Ikeda M."/>
            <person name="Ikeno M."/>
            <person name="Ito K."/>
            <person name="Ito S."/>
            <person name="Ito T."/>
            <person name="Ito Y."/>
            <person name="Ito Y."/>
            <person name="Iwabuchi A."/>
            <person name="Kamiya K."/>
            <person name="Karasawa W."/>
            <person name="Kurita K."/>
            <person name="Katagiri S."/>
            <person name="Kikuta A."/>
            <person name="Kobayashi H."/>
            <person name="Kobayashi N."/>
            <person name="Machita K."/>
            <person name="Maehara T."/>
            <person name="Masukawa M."/>
            <person name="Mizubayashi T."/>
            <person name="Mukai Y."/>
            <person name="Nagasaki H."/>
            <person name="Nagata Y."/>
            <person name="Naito S."/>
            <person name="Nakashima M."/>
            <person name="Nakama Y."/>
            <person name="Nakamichi Y."/>
            <person name="Nakamura M."/>
            <person name="Meguro A."/>
            <person name="Negishi M."/>
            <person name="Ohta I."/>
            <person name="Ohta T."/>
            <person name="Okamoto M."/>
            <person name="Ono N."/>
            <person name="Saji S."/>
            <person name="Sakaguchi M."/>
            <person name="Sakai K."/>
            <person name="Shibata M."/>
            <person name="Shimokawa T."/>
            <person name="Song J."/>
            <person name="Takazaki Y."/>
            <person name="Terasawa K."/>
            <person name="Tsugane M."/>
            <person name="Tsuji K."/>
            <person name="Ueda S."/>
            <person name="Waki K."/>
            <person name="Yamagata H."/>
            <person name="Yamamoto M."/>
            <person name="Yamamoto S."/>
            <person name="Yamane H."/>
            <person name="Yoshiki S."/>
            <person name="Yoshihara R."/>
            <person name="Yukawa K."/>
            <person name="Zhong H."/>
            <person name="Yano M."/>
            <person name="Yuan Q."/>
            <person name="Ouyang S."/>
            <person name="Liu J."/>
            <person name="Jones K.M."/>
            <person name="Gansberger K."/>
            <person name="Moffat K."/>
            <person name="Hill J."/>
            <person name="Bera J."/>
            <person name="Fadrosh D."/>
            <person name="Jin S."/>
            <person name="Johri S."/>
            <person name="Kim M."/>
            <person name="Overton L."/>
            <person name="Reardon M."/>
            <person name="Tsitrin T."/>
            <person name="Vuong H."/>
            <person name="Weaver B."/>
            <person name="Ciecko A."/>
            <person name="Tallon L."/>
            <person name="Jackson J."/>
            <person name="Pai G."/>
            <person name="Aken S.V."/>
            <person name="Utterback T."/>
            <person name="Reidmuller S."/>
            <person name="Feldblyum T."/>
            <person name="Hsiao J."/>
            <person name="Zismann V."/>
            <person name="Iobst S."/>
            <person name="de Vazeille A.R."/>
            <person name="Buell C.R."/>
            <person name="Ying K."/>
            <person name="Li Y."/>
            <person name="Lu T."/>
            <person name="Huang Y."/>
            <person name="Zhao Q."/>
            <person name="Feng Q."/>
            <person name="Zhang L."/>
            <person name="Zhu J."/>
            <person name="Weng Q."/>
            <person name="Mu J."/>
            <person name="Lu Y."/>
            <person name="Fan D."/>
            <person name="Liu Y."/>
            <person name="Guan J."/>
            <person name="Zhang Y."/>
            <person name="Yu S."/>
            <person name="Liu X."/>
            <person name="Zhang Y."/>
            <person name="Hong G."/>
            <person name="Han B."/>
            <person name="Choisne N."/>
            <person name="Demange N."/>
            <person name="Orjeda G."/>
            <person name="Samain S."/>
            <person name="Cattolico L."/>
            <person name="Pelletier E."/>
            <person name="Couloux A."/>
            <person name="Segurens B."/>
            <person name="Wincker P."/>
            <person name="D'Hont A."/>
            <person name="Scarpelli C."/>
            <person name="Weissenbach J."/>
            <person name="Salanoubat M."/>
            <person name="Quetier F."/>
            <person name="Yu Y."/>
            <person name="Kim H.R."/>
            <person name="Rambo T."/>
            <person name="Currie J."/>
            <person name="Collura K."/>
            <person name="Luo M."/>
            <person name="Yang T."/>
            <person name="Ammiraju J.S.S."/>
            <person name="Engler F."/>
            <person name="Soderlund C."/>
            <person name="Wing R.A."/>
            <person name="Palmer L.E."/>
            <person name="de la Bastide M."/>
            <person name="Spiegel L."/>
            <person name="Nascimento L."/>
            <person name="Zutavern T."/>
            <person name="O'Shaughnessy A."/>
            <person name="Dike S."/>
            <person name="Dedhia N."/>
            <person name="Preston R."/>
            <person name="Balija V."/>
            <person name="McCombie W.R."/>
            <person name="Chow T."/>
            <person name="Chen H."/>
            <person name="Chung M."/>
            <person name="Chen C."/>
            <person name="Shaw J."/>
            <person name="Wu H."/>
            <person name="Hsiao K."/>
            <person name="Chao Y."/>
            <person name="Chu M."/>
            <person name="Cheng C."/>
            <person name="Hour A."/>
            <person name="Lee P."/>
            <person name="Lin S."/>
            <person name="Lin Y."/>
            <person name="Liou J."/>
            <person name="Liu S."/>
            <person name="Hsing Y."/>
            <person name="Raghuvanshi S."/>
            <person name="Mohanty A."/>
            <person name="Bharti A.K."/>
            <person name="Gaur A."/>
            <person name="Gupta V."/>
            <person name="Kumar D."/>
            <person name="Ravi V."/>
            <person name="Vij S."/>
            <person name="Kapur A."/>
            <person name="Khurana P."/>
            <person name="Khurana P."/>
            <person name="Khurana J.P."/>
            <person name="Tyagi A.K."/>
            <person name="Gaikwad K."/>
            <person name="Singh A."/>
            <person name="Dalal V."/>
            <person name="Srivastava S."/>
            <person name="Dixit A."/>
            <person name="Pal A.K."/>
            <person name="Ghazi I.A."/>
            <person name="Yadav M."/>
            <person name="Pandit A."/>
            <person name="Bhargava A."/>
            <person name="Sureshbabu K."/>
            <person name="Batra K."/>
            <person name="Sharma T.R."/>
            <person name="Mohapatra T."/>
            <person name="Singh N.K."/>
            <person name="Messing J."/>
            <person name="Nelson A.B."/>
            <person name="Fuks G."/>
            <person name="Kavchok S."/>
            <person name="Keizer G."/>
            <person name="Linton E."/>
            <person name="Llaca V."/>
            <person name="Song R."/>
            <person name="Tanyolac B."/>
            <person name="Young S."/>
            <person name="Ho-Il K."/>
            <person name="Hahn J.H."/>
            <person name="Sangsakoo G."/>
            <person name="Vanavichit A."/>
            <person name="de Mattos Luiz.A.T."/>
            <person name="Zimmer P.D."/>
            <person name="Malone G."/>
            <person name="Dellagostin O."/>
            <person name="de Oliveira A.C."/>
            <person name="Bevan M."/>
            <person name="Bancroft I."/>
            <person name="Minx P."/>
            <person name="Cordum H."/>
            <person name="Wilson R."/>
            <person name="Cheng Z."/>
            <person name="Jin W."/>
            <person name="Jiang J."/>
            <person name="Leong S.A."/>
            <person name="Iwama H."/>
            <person name="Gojobori T."/>
            <person name="Itoh T."/>
            <person name="Niimura Y."/>
            <person name="Fujii Y."/>
            <person name="Habara T."/>
            <person name="Sakai H."/>
            <person name="Sato Y."/>
            <person name="Wilson G."/>
            <person name="Kumar K."/>
            <person name="McCouch S."/>
            <person name="Juretic N."/>
            <person name="Hoen D."/>
            <person name="Wright S."/>
            <person name="Bruskiewich R."/>
            <person name="Bureau T."/>
            <person name="Miyao A."/>
            <person name="Hirochika H."/>
            <person name="Nishikawa T."/>
            <person name="Kadowaki K."/>
            <person name="Sugiura M."/>
            <person name="Burr B."/>
            <person name="Sasaki T."/>
        </authorList>
    </citation>
    <scope>NUCLEOTIDE SEQUENCE [LARGE SCALE GENOMIC DNA]</scope>
    <source>
        <strain evidence="4">cv. Nipponbare</strain>
    </source>
</reference>
<evidence type="ECO:0000256" key="2">
    <source>
        <dbReference type="SAM" id="SignalP"/>
    </source>
</evidence>
<feature type="region of interest" description="Disordered" evidence="1">
    <location>
        <begin position="55"/>
        <end position="99"/>
    </location>
</feature>
<proteinExistence type="predicted"/>
<protein>
    <submittedName>
        <fullName evidence="3">Os06g0714366 protein</fullName>
    </submittedName>
</protein>
<gene>
    <name evidence="3" type="ordered locus">Os06g0714366</name>
    <name evidence="3" type="ORF">OSNPB_060714366</name>
</gene>
<dbReference type="AlphaFoldDB" id="A0A0N7KMQ6"/>
<dbReference type="InParanoid" id="A0A0N7KMQ6"/>
<evidence type="ECO:0000313" key="4">
    <source>
        <dbReference type="Proteomes" id="UP000059680"/>
    </source>
</evidence>
<evidence type="ECO:0000256" key="1">
    <source>
        <dbReference type="SAM" id="MobiDB-lite"/>
    </source>
</evidence>
<reference evidence="3 4" key="2">
    <citation type="journal article" date="2013" name="Plant Cell Physiol.">
        <title>Rice Annotation Project Database (RAP-DB): an integrative and interactive database for rice genomics.</title>
        <authorList>
            <person name="Sakai H."/>
            <person name="Lee S.S."/>
            <person name="Tanaka T."/>
            <person name="Numa H."/>
            <person name="Kim J."/>
            <person name="Kawahara Y."/>
            <person name="Wakimoto H."/>
            <person name="Yang C.C."/>
            <person name="Iwamoto M."/>
            <person name="Abe T."/>
            <person name="Yamada Y."/>
            <person name="Muto A."/>
            <person name="Inokuchi H."/>
            <person name="Ikemura T."/>
            <person name="Matsumoto T."/>
            <person name="Sasaki T."/>
            <person name="Itoh T."/>
        </authorList>
    </citation>
    <scope>NUCLEOTIDE SEQUENCE [LARGE SCALE GENOMIC DNA]</scope>
    <source>
        <strain evidence="4">cv. Nipponbare</strain>
    </source>
</reference>
<dbReference type="EMBL" id="AP014962">
    <property type="protein sequence ID" value="BAS99481.1"/>
    <property type="molecule type" value="Genomic_DNA"/>
</dbReference>
<feature type="signal peptide" evidence="2">
    <location>
        <begin position="1"/>
        <end position="17"/>
    </location>
</feature>
<accession>A0A0N7KMQ6</accession>
<dbReference type="Proteomes" id="UP000059680">
    <property type="component" value="Chromosome 6"/>
</dbReference>
<keyword evidence="4" id="KW-1185">Reference proteome</keyword>
<feature type="chain" id="PRO_5006014831" evidence="2">
    <location>
        <begin position="18"/>
        <end position="99"/>
    </location>
</feature>
<dbReference type="PaxDb" id="39947-A0A0N7KMQ6"/>
<reference evidence="3 4" key="3">
    <citation type="journal article" date="2013" name="Rice">
        <title>Improvement of the Oryza sativa Nipponbare reference genome using next generation sequence and optical map data.</title>
        <authorList>
            <person name="Kawahara Y."/>
            <person name="de la Bastide M."/>
            <person name="Hamilton J.P."/>
            <person name="Kanamori H."/>
            <person name="McCombie W.R."/>
            <person name="Ouyang S."/>
            <person name="Schwartz D.C."/>
            <person name="Tanaka T."/>
            <person name="Wu J."/>
            <person name="Zhou S."/>
            <person name="Childs K.L."/>
            <person name="Davidson R.M."/>
            <person name="Lin H."/>
            <person name="Quesada-Ocampo L."/>
            <person name="Vaillancourt B."/>
            <person name="Sakai H."/>
            <person name="Lee S.S."/>
            <person name="Kim J."/>
            <person name="Numa H."/>
            <person name="Itoh T."/>
            <person name="Buell C.R."/>
            <person name="Matsumoto T."/>
        </authorList>
    </citation>
    <scope>NUCLEOTIDE SEQUENCE [LARGE SCALE GENOMIC DNA]</scope>
    <source>
        <strain evidence="4">cv. Nipponbare</strain>
    </source>
</reference>